<evidence type="ECO:0000259" key="3">
    <source>
        <dbReference type="Pfam" id="PF00535"/>
    </source>
</evidence>
<evidence type="ECO:0000313" key="4">
    <source>
        <dbReference type="EMBL" id="SEF99790.1"/>
    </source>
</evidence>
<dbReference type="Gene3D" id="3.90.550.10">
    <property type="entry name" value="Spore Coat Polysaccharide Biosynthesis Protein SpsA, Chain A"/>
    <property type="match status" value="1"/>
</dbReference>
<dbReference type="AlphaFoldDB" id="A0A1H5WKG9"/>
<keyword evidence="1" id="KW-0328">Glycosyltransferase</keyword>
<sequence length="311" mass="36290">MEKETISVIVPVYNVADYLEECVISIINQTYKNLEIILVDDGSTDNSGKMCESLKAKDERIKVIHKENAGLAMARNSGLEIAKGDYIGFIDSDDCIKETFYEKLIHCLKANDADIAGCRFYRNVPNSEDFVYPEKSESYNFVTDSKGFMTRLYNDMGVFCVAWNKLYKRDIIMQHPFSKVRIAEDAYLMCDLAFAAKRIAWIEDPLYMYRDRPGSIMTAKRNFSLAEQEDRMLWIEKDINFYKKNSMEELQAMAEKVYLFNIRSAWDNLDKEAKKFYKSKYFEKYGHMLKTKGNPIKSKIKYTIFAIKLVF</sequence>
<dbReference type="Proteomes" id="UP000236726">
    <property type="component" value="Unassembled WGS sequence"/>
</dbReference>
<keyword evidence="5" id="KW-1185">Reference proteome</keyword>
<feature type="domain" description="Glycosyltransferase 2-like" evidence="3">
    <location>
        <begin position="7"/>
        <end position="172"/>
    </location>
</feature>
<dbReference type="InterPro" id="IPR001173">
    <property type="entry name" value="Glyco_trans_2-like"/>
</dbReference>
<protein>
    <submittedName>
        <fullName evidence="4">Glycosyl transferase family 2</fullName>
    </submittedName>
</protein>
<dbReference type="SUPFAM" id="SSF53448">
    <property type="entry name" value="Nucleotide-diphospho-sugar transferases"/>
    <property type="match status" value="1"/>
</dbReference>
<dbReference type="GO" id="GO:0016757">
    <property type="term" value="F:glycosyltransferase activity"/>
    <property type="evidence" value="ECO:0007669"/>
    <property type="project" value="UniProtKB-KW"/>
</dbReference>
<proteinExistence type="predicted"/>
<evidence type="ECO:0000256" key="1">
    <source>
        <dbReference type="ARBA" id="ARBA00022676"/>
    </source>
</evidence>
<dbReference type="PANTHER" id="PTHR22916:SF51">
    <property type="entry name" value="GLYCOSYLTRANSFERASE EPSH-RELATED"/>
    <property type="match status" value="1"/>
</dbReference>
<gene>
    <name evidence="4" type="ORF">SAMN05216537_11627</name>
</gene>
<dbReference type="Pfam" id="PF00535">
    <property type="entry name" value="Glycos_transf_2"/>
    <property type="match status" value="1"/>
</dbReference>
<reference evidence="4 5" key="1">
    <citation type="submission" date="2016-10" db="EMBL/GenBank/DDBJ databases">
        <authorList>
            <person name="de Groot N.N."/>
        </authorList>
    </citation>
    <scope>NUCLEOTIDE SEQUENCE [LARGE SCALE GENOMIC DNA]</scope>
    <source>
        <strain evidence="4 5">D15d</strain>
    </source>
</reference>
<dbReference type="RefSeq" id="WP_103953338.1">
    <property type="nucleotide sequence ID" value="NZ_FNUL01000016.1"/>
</dbReference>
<organism evidence="4 5">
    <name type="scientific">Lachnospira multipara</name>
    <dbReference type="NCBI Taxonomy" id="28051"/>
    <lineage>
        <taxon>Bacteria</taxon>
        <taxon>Bacillati</taxon>
        <taxon>Bacillota</taxon>
        <taxon>Clostridia</taxon>
        <taxon>Lachnospirales</taxon>
        <taxon>Lachnospiraceae</taxon>
        <taxon>Lachnospira</taxon>
    </lineage>
</organism>
<name>A0A1H5WKG9_9FIRM</name>
<keyword evidence="2 4" id="KW-0808">Transferase</keyword>
<dbReference type="InterPro" id="IPR029044">
    <property type="entry name" value="Nucleotide-diphossugar_trans"/>
</dbReference>
<evidence type="ECO:0000256" key="2">
    <source>
        <dbReference type="ARBA" id="ARBA00022679"/>
    </source>
</evidence>
<accession>A0A1H5WKG9</accession>
<dbReference type="CDD" id="cd00761">
    <property type="entry name" value="Glyco_tranf_GTA_type"/>
    <property type="match status" value="1"/>
</dbReference>
<dbReference type="EMBL" id="FNUL01000016">
    <property type="protein sequence ID" value="SEF99790.1"/>
    <property type="molecule type" value="Genomic_DNA"/>
</dbReference>
<evidence type="ECO:0000313" key="5">
    <source>
        <dbReference type="Proteomes" id="UP000236726"/>
    </source>
</evidence>
<dbReference type="PANTHER" id="PTHR22916">
    <property type="entry name" value="GLYCOSYLTRANSFERASE"/>
    <property type="match status" value="1"/>
</dbReference>